<dbReference type="InterPro" id="IPR045584">
    <property type="entry name" value="Pilin-like"/>
</dbReference>
<gene>
    <name evidence="2" type="ORF">H3H36_12035</name>
</gene>
<keyword evidence="1" id="KW-0472">Membrane</keyword>
<dbReference type="AlphaFoldDB" id="A0A7W2EHV8"/>
<dbReference type="Proteomes" id="UP000566711">
    <property type="component" value="Unassembled WGS sequence"/>
</dbReference>
<proteinExistence type="predicted"/>
<dbReference type="Gene3D" id="3.30.700.10">
    <property type="entry name" value="Glycoprotein, Type 4 Pilin"/>
    <property type="match status" value="1"/>
</dbReference>
<comment type="caution">
    <text evidence="2">The sequence shown here is derived from an EMBL/GenBank/DDBJ whole genome shotgun (WGS) entry which is preliminary data.</text>
</comment>
<dbReference type="SUPFAM" id="SSF54523">
    <property type="entry name" value="Pili subunits"/>
    <property type="match status" value="1"/>
</dbReference>
<sequence length="142" mass="14887">MHELNVNGDGGAWRRAAQGGFTLIELLVAMVIIGILAAVAYPAYTSQVVKSNRAAAQAYLLDLAQRETQYLADSRSYAGTVAQLNLPTPDAVAAKYSIAIATQDGPPPTFTITAMPLAGTNQQADGPLTIDNTGLKTPAGKW</sequence>
<keyword evidence="1" id="KW-1133">Transmembrane helix</keyword>
<keyword evidence="1" id="KW-0812">Transmembrane</keyword>
<dbReference type="Pfam" id="PF07963">
    <property type="entry name" value="N_methyl"/>
    <property type="match status" value="1"/>
</dbReference>
<evidence type="ECO:0000256" key="1">
    <source>
        <dbReference type="SAM" id="Phobius"/>
    </source>
</evidence>
<dbReference type="PANTHER" id="PTHR30093:SF47">
    <property type="entry name" value="TYPE IV PILUS NON-CORE MINOR PILIN PILE"/>
    <property type="match status" value="1"/>
</dbReference>
<organism evidence="2 3">
    <name type="scientific">Rugamonas fusca</name>
    <dbReference type="NCBI Taxonomy" id="2758568"/>
    <lineage>
        <taxon>Bacteria</taxon>
        <taxon>Pseudomonadati</taxon>
        <taxon>Pseudomonadota</taxon>
        <taxon>Betaproteobacteria</taxon>
        <taxon>Burkholderiales</taxon>
        <taxon>Oxalobacteraceae</taxon>
        <taxon>Telluria group</taxon>
        <taxon>Rugamonas</taxon>
    </lineage>
</organism>
<evidence type="ECO:0000313" key="3">
    <source>
        <dbReference type="Proteomes" id="UP000566711"/>
    </source>
</evidence>
<dbReference type="RefSeq" id="WP_182217789.1">
    <property type="nucleotide sequence ID" value="NZ_JACEZS010000009.1"/>
</dbReference>
<feature type="transmembrane region" description="Helical" evidence="1">
    <location>
        <begin position="20"/>
        <end position="44"/>
    </location>
</feature>
<keyword evidence="3" id="KW-1185">Reference proteome</keyword>
<dbReference type="InterPro" id="IPR012902">
    <property type="entry name" value="N_methyl_site"/>
</dbReference>
<accession>A0A7W2EHV8</accession>
<dbReference type="EMBL" id="JACEZS010000009">
    <property type="protein sequence ID" value="MBA5606087.1"/>
    <property type="molecule type" value="Genomic_DNA"/>
</dbReference>
<dbReference type="NCBIfam" id="TIGR02532">
    <property type="entry name" value="IV_pilin_GFxxxE"/>
    <property type="match status" value="1"/>
</dbReference>
<name>A0A7W2EHV8_9BURK</name>
<dbReference type="PANTHER" id="PTHR30093">
    <property type="entry name" value="GENERAL SECRETION PATHWAY PROTEIN G"/>
    <property type="match status" value="1"/>
</dbReference>
<dbReference type="Pfam" id="PF16732">
    <property type="entry name" value="ComP_DUS"/>
    <property type="match status" value="1"/>
</dbReference>
<dbReference type="InterPro" id="IPR031982">
    <property type="entry name" value="PilE-like"/>
</dbReference>
<reference evidence="2 3" key="1">
    <citation type="submission" date="2020-07" db="EMBL/GenBank/DDBJ databases">
        <title>Novel species isolated from subtropical streams in China.</title>
        <authorList>
            <person name="Lu H."/>
        </authorList>
    </citation>
    <scope>NUCLEOTIDE SEQUENCE [LARGE SCALE GENOMIC DNA]</scope>
    <source>
        <strain evidence="2 3">FT3S</strain>
    </source>
</reference>
<dbReference type="GO" id="GO:0043683">
    <property type="term" value="P:type IV pilus assembly"/>
    <property type="evidence" value="ECO:0007669"/>
    <property type="project" value="InterPro"/>
</dbReference>
<dbReference type="PROSITE" id="PS00409">
    <property type="entry name" value="PROKAR_NTER_METHYL"/>
    <property type="match status" value="1"/>
</dbReference>
<protein>
    <submittedName>
        <fullName evidence="2">Type IV pilin protein</fullName>
    </submittedName>
</protein>
<evidence type="ECO:0000313" key="2">
    <source>
        <dbReference type="EMBL" id="MBA5606087.1"/>
    </source>
</evidence>